<dbReference type="Gene3D" id="3.30.450.20">
    <property type="entry name" value="PAS domain"/>
    <property type="match status" value="1"/>
</dbReference>
<dbReference type="SMART" id="SM00091">
    <property type="entry name" value="PAS"/>
    <property type="match status" value="1"/>
</dbReference>
<dbReference type="InterPro" id="IPR013767">
    <property type="entry name" value="PAS_fold"/>
</dbReference>
<dbReference type="InterPro" id="IPR005467">
    <property type="entry name" value="His_kinase_dom"/>
</dbReference>
<dbReference type="CDD" id="cd00082">
    <property type="entry name" value="HisKA"/>
    <property type="match status" value="1"/>
</dbReference>
<keyword evidence="8" id="KW-0175">Coiled coil</keyword>
<dbReference type="SUPFAM" id="SSF55874">
    <property type="entry name" value="ATPase domain of HSP90 chaperone/DNA topoisomerase II/histidine kinase"/>
    <property type="match status" value="1"/>
</dbReference>
<name>A0A7Z9DV19_9CYAN</name>
<dbReference type="InterPro" id="IPR003661">
    <property type="entry name" value="HisK_dim/P_dom"/>
</dbReference>
<dbReference type="AlphaFoldDB" id="A0A7Z9DV19"/>
<dbReference type="SUPFAM" id="SSF158472">
    <property type="entry name" value="HAMP domain-like"/>
    <property type="match status" value="1"/>
</dbReference>
<dbReference type="GO" id="GO:0000155">
    <property type="term" value="F:phosphorelay sensor kinase activity"/>
    <property type="evidence" value="ECO:0007669"/>
    <property type="project" value="InterPro"/>
</dbReference>
<keyword evidence="5 13" id="KW-0808">Transferase</keyword>
<dbReference type="PROSITE" id="PS50885">
    <property type="entry name" value="HAMP"/>
    <property type="match status" value="1"/>
</dbReference>
<dbReference type="PANTHER" id="PTHR43711">
    <property type="entry name" value="TWO-COMPONENT HISTIDINE KINASE"/>
    <property type="match status" value="1"/>
</dbReference>
<dbReference type="InterPro" id="IPR036097">
    <property type="entry name" value="HisK_dim/P_sf"/>
</dbReference>
<dbReference type="InterPro" id="IPR004358">
    <property type="entry name" value="Sig_transdc_His_kin-like_C"/>
</dbReference>
<dbReference type="SMART" id="SM00388">
    <property type="entry name" value="HisKA"/>
    <property type="match status" value="1"/>
</dbReference>
<dbReference type="SMART" id="SM00304">
    <property type="entry name" value="HAMP"/>
    <property type="match status" value="1"/>
</dbReference>
<dbReference type="CDD" id="cd00130">
    <property type="entry name" value="PAS"/>
    <property type="match status" value="1"/>
</dbReference>
<evidence type="ECO:0000256" key="4">
    <source>
        <dbReference type="ARBA" id="ARBA00022553"/>
    </source>
</evidence>
<keyword evidence="4" id="KW-0597">Phosphoprotein</keyword>
<dbReference type="EC" id="2.7.13.3" evidence="3"/>
<keyword evidence="9" id="KW-0472">Membrane</keyword>
<dbReference type="InterPro" id="IPR003594">
    <property type="entry name" value="HATPase_dom"/>
</dbReference>
<keyword evidence="7" id="KW-0902">Two-component regulatory system</keyword>
<dbReference type="CDD" id="cd06225">
    <property type="entry name" value="HAMP"/>
    <property type="match status" value="1"/>
</dbReference>
<dbReference type="Gene3D" id="1.10.287.130">
    <property type="match status" value="1"/>
</dbReference>
<keyword evidence="9" id="KW-1133">Transmembrane helix</keyword>
<evidence type="ECO:0000259" key="12">
    <source>
        <dbReference type="PROSITE" id="PS50885"/>
    </source>
</evidence>
<organism evidence="13 14">
    <name type="scientific">Planktothrix paucivesiculata PCC 9631</name>
    <dbReference type="NCBI Taxonomy" id="671071"/>
    <lineage>
        <taxon>Bacteria</taxon>
        <taxon>Bacillati</taxon>
        <taxon>Cyanobacteriota</taxon>
        <taxon>Cyanophyceae</taxon>
        <taxon>Oscillatoriophycideae</taxon>
        <taxon>Oscillatoriales</taxon>
        <taxon>Microcoleaceae</taxon>
        <taxon>Planktothrix</taxon>
    </lineage>
</organism>
<evidence type="ECO:0000256" key="2">
    <source>
        <dbReference type="ARBA" id="ARBA00004370"/>
    </source>
</evidence>
<dbReference type="Pfam" id="PF00512">
    <property type="entry name" value="HisKA"/>
    <property type="match status" value="1"/>
</dbReference>
<keyword evidence="9" id="KW-0812">Transmembrane</keyword>
<dbReference type="PROSITE" id="PS50112">
    <property type="entry name" value="PAS"/>
    <property type="match status" value="1"/>
</dbReference>
<dbReference type="EMBL" id="CZCS02000007">
    <property type="protein sequence ID" value="VXD11766.1"/>
    <property type="molecule type" value="Genomic_DNA"/>
</dbReference>
<dbReference type="SUPFAM" id="SSF47384">
    <property type="entry name" value="Homodimeric domain of signal transducing histidine kinase"/>
    <property type="match status" value="1"/>
</dbReference>
<feature type="transmembrane region" description="Helical" evidence="9">
    <location>
        <begin position="41"/>
        <end position="61"/>
    </location>
</feature>
<dbReference type="SUPFAM" id="SSF55785">
    <property type="entry name" value="PYP-like sensor domain (PAS domain)"/>
    <property type="match status" value="1"/>
</dbReference>
<dbReference type="GO" id="GO:0016020">
    <property type="term" value="C:membrane"/>
    <property type="evidence" value="ECO:0007669"/>
    <property type="project" value="UniProtKB-SubCell"/>
</dbReference>
<protein>
    <recommendedName>
        <fullName evidence="3">histidine kinase</fullName>
        <ecNumber evidence="3">2.7.13.3</ecNumber>
    </recommendedName>
</protein>
<gene>
    <name evidence="13" type="primary">dspA</name>
    <name evidence="13" type="ORF">PL9631_1040007</name>
</gene>
<reference evidence="13" key="1">
    <citation type="submission" date="2019-10" db="EMBL/GenBank/DDBJ databases">
        <authorList>
            <consortium name="Genoscope - CEA"/>
            <person name="William W."/>
        </authorList>
    </citation>
    <scope>NUCLEOTIDE SEQUENCE [LARGE SCALE GENOMIC DNA]</scope>
    <source>
        <strain evidence="13">BBR_PRJEB10994</strain>
    </source>
</reference>
<evidence type="ECO:0000313" key="13">
    <source>
        <dbReference type="EMBL" id="VXD11766.1"/>
    </source>
</evidence>
<sequence>MNSELPHNRQPPNPQQMLKLLKKIGEIISRWWSEFTLQTRLMAGATLVVSLLMSSLTFWAVNTIQEDARINDTRYGRDLGLLLAANVAPLIAEEKRDEVARFSRQFYTSTSSVRYMLYADQDGEIYLGLPFSDSAVQNSLTLRRRMQLPDNFLASVESGNFADLPMVRQHLTPAGEVTDVFVPMMHNGRYLGILAIGINPNPTVVVSSNLTRDVTLAVFVSIWVMVILGAVFNALTITQPIKELVQGVKNIAIGNFNQRVDLPFGGELGELISSFNEMAERLESFEEQNIEELTAEKAKLETLVSTIADGAVLIDAELNLILVNPTARRLFGWEGQTVIGNNVLNFLPSLVTEELSQPLQKIASGTLEGGEFRCSLGEPTNRTLRILLTTVLLHKSPGIEPLCHSCIHDTENTCELSERPNVQECTLYENQTQEYDLMSTPIEEGKYRESLKGIAMTIQDITREVELNDAKSQFISNISHELRTPLFNIKSFIETLHDYGEDLTEEERQEFLATANHETDRLTRLVNDVLDLSRLESCRIYNFEPVDMAQVVEQTLRTYQLNAKDKGIELSREIEPDLPLVVGNYDLLLQVLTNLVGNALKFTSSGGRVIIRVYLLEEDNLKKNQEVEEIAKGGWIISPPPPRPIDLHLAENRPKTRYIRTEVSDTGSGIAPEDQEAIFTRFFRVENRVHTLEGTGLGLSIVKNIIEKHRSQVHLISELGIGTTFWFDLSVSQEETPSISFSNDVFMGGKSISISKV</sequence>
<dbReference type="InterPro" id="IPR050736">
    <property type="entry name" value="Sensor_HK_Regulatory"/>
</dbReference>
<comment type="subcellular location">
    <subcellularLocation>
        <location evidence="2">Membrane</location>
    </subcellularLocation>
</comment>
<keyword evidence="14" id="KW-1185">Reference proteome</keyword>
<dbReference type="InterPro" id="IPR003660">
    <property type="entry name" value="HAMP_dom"/>
</dbReference>
<evidence type="ECO:0000256" key="1">
    <source>
        <dbReference type="ARBA" id="ARBA00000085"/>
    </source>
</evidence>
<proteinExistence type="predicted"/>
<dbReference type="SMART" id="SM00387">
    <property type="entry name" value="HATPase_c"/>
    <property type="match status" value="1"/>
</dbReference>
<dbReference type="Pfam" id="PF00989">
    <property type="entry name" value="PAS"/>
    <property type="match status" value="1"/>
</dbReference>
<dbReference type="NCBIfam" id="TIGR00229">
    <property type="entry name" value="sensory_box"/>
    <property type="match status" value="1"/>
</dbReference>
<accession>A0A7Z9DV19</accession>
<comment type="caution">
    <text evidence="13">The sequence shown here is derived from an EMBL/GenBank/DDBJ whole genome shotgun (WGS) entry which is preliminary data.</text>
</comment>
<dbReference type="Proteomes" id="UP000182190">
    <property type="component" value="Unassembled WGS sequence"/>
</dbReference>
<evidence type="ECO:0000256" key="9">
    <source>
        <dbReference type="SAM" id="Phobius"/>
    </source>
</evidence>
<feature type="domain" description="Histidine kinase" evidence="10">
    <location>
        <begin position="477"/>
        <end position="733"/>
    </location>
</feature>
<feature type="transmembrane region" description="Helical" evidence="9">
    <location>
        <begin position="214"/>
        <end position="235"/>
    </location>
</feature>
<evidence type="ECO:0000256" key="7">
    <source>
        <dbReference type="ARBA" id="ARBA00023012"/>
    </source>
</evidence>
<keyword evidence="6" id="KW-0418">Kinase</keyword>
<dbReference type="Gene3D" id="6.10.340.10">
    <property type="match status" value="1"/>
</dbReference>
<comment type="catalytic activity">
    <reaction evidence="1">
        <text>ATP + protein L-histidine = ADP + protein N-phospho-L-histidine.</text>
        <dbReference type="EC" id="2.7.13.3"/>
    </reaction>
</comment>
<feature type="domain" description="HAMP" evidence="12">
    <location>
        <begin position="235"/>
        <end position="287"/>
    </location>
</feature>
<dbReference type="InterPro" id="IPR036890">
    <property type="entry name" value="HATPase_C_sf"/>
</dbReference>
<evidence type="ECO:0000313" key="14">
    <source>
        <dbReference type="Proteomes" id="UP000182190"/>
    </source>
</evidence>
<dbReference type="FunFam" id="1.10.287.130:FF:000001">
    <property type="entry name" value="Two-component sensor histidine kinase"/>
    <property type="match status" value="1"/>
</dbReference>
<dbReference type="PROSITE" id="PS50109">
    <property type="entry name" value="HIS_KIN"/>
    <property type="match status" value="1"/>
</dbReference>
<dbReference type="Pfam" id="PF02518">
    <property type="entry name" value="HATPase_c"/>
    <property type="match status" value="1"/>
</dbReference>
<dbReference type="PRINTS" id="PR00344">
    <property type="entry name" value="BCTRLSENSOR"/>
</dbReference>
<feature type="coiled-coil region" evidence="8">
    <location>
        <begin position="276"/>
        <end position="303"/>
    </location>
</feature>
<evidence type="ECO:0000259" key="10">
    <source>
        <dbReference type="PROSITE" id="PS50109"/>
    </source>
</evidence>
<dbReference type="Pfam" id="PF00672">
    <property type="entry name" value="HAMP"/>
    <property type="match status" value="1"/>
</dbReference>
<dbReference type="InterPro" id="IPR035965">
    <property type="entry name" value="PAS-like_dom_sf"/>
</dbReference>
<evidence type="ECO:0000256" key="8">
    <source>
        <dbReference type="SAM" id="Coils"/>
    </source>
</evidence>
<dbReference type="PANTHER" id="PTHR43711:SF13">
    <property type="entry name" value="DRUG SENSORY PROTEIN A"/>
    <property type="match status" value="1"/>
</dbReference>
<evidence type="ECO:0000256" key="3">
    <source>
        <dbReference type="ARBA" id="ARBA00012438"/>
    </source>
</evidence>
<feature type="domain" description="PAS" evidence="11">
    <location>
        <begin position="296"/>
        <end position="370"/>
    </location>
</feature>
<dbReference type="Gene3D" id="3.30.565.10">
    <property type="entry name" value="Histidine kinase-like ATPase, C-terminal domain"/>
    <property type="match status" value="1"/>
</dbReference>
<dbReference type="GO" id="GO:0006355">
    <property type="term" value="P:regulation of DNA-templated transcription"/>
    <property type="evidence" value="ECO:0007669"/>
    <property type="project" value="InterPro"/>
</dbReference>
<evidence type="ECO:0000259" key="11">
    <source>
        <dbReference type="PROSITE" id="PS50112"/>
    </source>
</evidence>
<evidence type="ECO:0000256" key="5">
    <source>
        <dbReference type="ARBA" id="ARBA00022679"/>
    </source>
</evidence>
<dbReference type="InterPro" id="IPR000014">
    <property type="entry name" value="PAS"/>
</dbReference>
<evidence type="ECO:0000256" key="6">
    <source>
        <dbReference type="ARBA" id="ARBA00022777"/>
    </source>
</evidence>